<dbReference type="EMBL" id="FNCY01000005">
    <property type="protein sequence ID" value="SDH38117.1"/>
    <property type="molecule type" value="Genomic_DNA"/>
</dbReference>
<proteinExistence type="predicted"/>
<protein>
    <submittedName>
        <fullName evidence="1">Uncharacterized protein</fullName>
    </submittedName>
</protein>
<dbReference type="Proteomes" id="UP000198607">
    <property type="component" value="Unassembled WGS sequence"/>
</dbReference>
<organism evidence="1 2">
    <name type="scientific">Propionivibrio dicarboxylicus</name>
    <dbReference type="NCBI Taxonomy" id="83767"/>
    <lineage>
        <taxon>Bacteria</taxon>
        <taxon>Pseudomonadati</taxon>
        <taxon>Pseudomonadota</taxon>
        <taxon>Betaproteobacteria</taxon>
        <taxon>Rhodocyclales</taxon>
        <taxon>Rhodocyclaceae</taxon>
        <taxon>Propionivibrio</taxon>
    </lineage>
</organism>
<dbReference type="AlphaFoldDB" id="A0A1G8BY12"/>
<accession>A0A1G8BY12</accession>
<gene>
    <name evidence="1" type="ORF">SAMN05660652_01626</name>
</gene>
<evidence type="ECO:0000313" key="1">
    <source>
        <dbReference type="EMBL" id="SDH38117.1"/>
    </source>
</evidence>
<dbReference type="RefSeq" id="WP_091936379.1">
    <property type="nucleotide sequence ID" value="NZ_FNCY01000005.1"/>
</dbReference>
<sequence length="108" mass="11808">MNFQDTAAQFERSGGGTDDFKRLYKDAFELMKSDAANAALYFVIGVAAHAYVIRYEDQAVTTEFAEGAKATMVGFCQKICAALAADPTTRLTLLGEVASDYQFRVPSF</sequence>
<reference evidence="1 2" key="1">
    <citation type="submission" date="2016-10" db="EMBL/GenBank/DDBJ databases">
        <authorList>
            <person name="de Groot N.N."/>
        </authorList>
    </citation>
    <scope>NUCLEOTIDE SEQUENCE [LARGE SCALE GENOMIC DNA]</scope>
    <source>
        <strain evidence="1 2">DSM 5885</strain>
    </source>
</reference>
<keyword evidence="2" id="KW-1185">Reference proteome</keyword>
<evidence type="ECO:0000313" key="2">
    <source>
        <dbReference type="Proteomes" id="UP000198607"/>
    </source>
</evidence>
<name>A0A1G8BY12_9RHOO</name>
<dbReference type="STRING" id="83767.SAMN05660652_01626"/>
<dbReference type="OrthoDB" id="8966094at2"/>